<feature type="signal peptide" evidence="12">
    <location>
        <begin position="1"/>
        <end position="31"/>
    </location>
</feature>
<accession>A0A143BJG6</accession>
<keyword evidence="4 10" id="KW-0812">Transmembrane</keyword>
<evidence type="ECO:0000256" key="7">
    <source>
        <dbReference type="ARBA" id="ARBA00023136"/>
    </source>
</evidence>
<dbReference type="AlphaFoldDB" id="A0A143BJG6"/>
<dbReference type="SUPFAM" id="SSF49464">
    <property type="entry name" value="Carboxypeptidase regulatory domain-like"/>
    <property type="match status" value="1"/>
</dbReference>
<reference evidence="15 16" key="2">
    <citation type="journal article" date="2016" name="Environ. Microbiol. Rep.">
        <title>Metagenomic evidence for the presence of phototrophic Gemmatimonadetes bacteria in diverse environments.</title>
        <authorList>
            <person name="Zeng Y."/>
            <person name="Baumbach J."/>
            <person name="Barbosa E.G."/>
            <person name="Azevedo V."/>
            <person name="Zhang C."/>
            <person name="Koblizek M."/>
        </authorList>
    </citation>
    <scope>NUCLEOTIDE SEQUENCE [LARGE SCALE GENOMIC DNA]</scope>
    <source>
        <strain evidence="15 16">AP64</strain>
    </source>
</reference>
<evidence type="ECO:0000256" key="11">
    <source>
        <dbReference type="RuleBase" id="RU003357"/>
    </source>
</evidence>
<dbReference type="GO" id="GO:0015344">
    <property type="term" value="F:siderophore uptake transmembrane transporter activity"/>
    <property type="evidence" value="ECO:0007669"/>
    <property type="project" value="TreeGrafter"/>
</dbReference>
<keyword evidence="2 10" id="KW-0813">Transport</keyword>
<evidence type="ECO:0000256" key="2">
    <source>
        <dbReference type="ARBA" id="ARBA00022448"/>
    </source>
</evidence>
<name>A0A143BJG6_9BACT</name>
<dbReference type="InterPro" id="IPR036942">
    <property type="entry name" value="Beta-barrel_TonB_sf"/>
</dbReference>
<proteinExistence type="inferred from homology"/>
<dbReference type="InterPro" id="IPR008969">
    <property type="entry name" value="CarboxyPept-like_regulatory"/>
</dbReference>
<evidence type="ECO:0000256" key="4">
    <source>
        <dbReference type="ARBA" id="ARBA00022692"/>
    </source>
</evidence>
<evidence type="ECO:0000259" key="14">
    <source>
        <dbReference type="Pfam" id="PF07715"/>
    </source>
</evidence>
<keyword evidence="9 10" id="KW-0998">Cell outer membrane</keyword>
<evidence type="ECO:0000313" key="15">
    <source>
        <dbReference type="EMBL" id="AMW04725.1"/>
    </source>
</evidence>
<dbReference type="Pfam" id="PF07715">
    <property type="entry name" value="Plug"/>
    <property type="match status" value="1"/>
</dbReference>
<dbReference type="SUPFAM" id="SSF56935">
    <property type="entry name" value="Porins"/>
    <property type="match status" value="1"/>
</dbReference>
<keyword evidence="8" id="KW-0675">Receptor</keyword>
<dbReference type="Proteomes" id="UP000076404">
    <property type="component" value="Chromosome"/>
</dbReference>
<evidence type="ECO:0000256" key="6">
    <source>
        <dbReference type="ARBA" id="ARBA00023077"/>
    </source>
</evidence>
<dbReference type="PANTHER" id="PTHR30069">
    <property type="entry name" value="TONB-DEPENDENT OUTER MEMBRANE RECEPTOR"/>
    <property type="match status" value="1"/>
</dbReference>
<dbReference type="InterPro" id="IPR037066">
    <property type="entry name" value="Plug_dom_sf"/>
</dbReference>
<protein>
    <recommendedName>
        <fullName evidence="17">TonB-dependent receptor</fullName>
    </recommendedName>
</protein>
<comment type="similarity">
    <text evidence="10 11">Belongs to the TonB-dependent receptor family.</text>
</comment>
<dbReference type="Pfam" id="PF00593">
    <property type="entry name" value="TonB_dep_Rec_b-barrel"/>
    <property type="match status" value="1"/>
</dbReference>
<evidence type="ECO:0000256" key="8">
    <source>
        <dbReference type="ARBA" id="ARBA00023170"/>
    </source>
</evidence>
<organism evidence="15 16">
    <name type="scientific">Gemmatimonas phototrophica</name>
    <dbReference type="NCBI Taxonomy" id="1379270"/>
    <lineage>
        <taxon>Bacteria</taxon>
        <taxon>Pseudomonadati</taxon>
        <taxon>Gemmatimonadota</taxon>
        <taxon>Gemmatimonadia</taxon>
        <taxon>Gemmatimonadales</taxon>
        <taxon>Gemmatimonadaceae</taxon>
        <taxon>Gemmatimonas</taxon>
    </lineage>
</organism>
<keyword evidence="3 10" id="KW-1134">Transmembrane beta strand</keyword>
<keyword evidence="16" id="KW-1185">Reference proteome</keyword>
<reference evidence="15 16" key="1">
    <citation type="journal article" date="2014" name="Proc. Natl. Acad. Sci. U.S.A.">
        <title>Functional type 2 photosynthetic reaction centers found in the rare bacterial phylum Gemmatimonadetes.</title>
        <authorList>
            <person name="Zeng Y."/>
            <person name="Feng F."/>
            <person name="Medova H."/>
            <person name="Dean J."/>
            <person name="Koblizek M."/>
        </authorList>
    </citation>
    <scope>NUCLEOTIDE SEQUENCE [LARGE SCALE GENOMIC DNA]</scope>
    <source>
        <strain evidence="15 16">AP64</strain>
    </source>
</reference>
<evidence type="ECO:0000256" key="12">
    <source>
        <dbReference type="SAM" id="SignalP"/>
    </source>
</evidence>
<keyword evidence="5 12" id="KW-0732">Signal</keyword>
<evidence type="ECO:0000259" key="13">
    <source>
        <dbReference type="Pfam" id="PF00593"/>
    </source>
</evidence>
<evidence type="ECO:0000256" key="10">
    <source>
        <dbReference type="PROSITE-ProRule" id="PRU01360"/>
    </source>
</evidence>
<dbReference type="PROSITE" id="PS52016">
    <property type="entry name" value="TONB_DEPENDENT_REC_3"/>
    <property type="match status" value="1"/>
</dbReference>
<dbReference type="GO" id="GO:0044718">
    <property type="term" value="P:siderophore transmembrane transport"/>
    <property type="evidence" value="ECO:0007669"/>
    <property type="project" value="TreeGrafter"/>
</dbReference>
<evidence type="ECO:0000256" key="3">
    <source>
        <dbReference type="ARBA" id="ARBA00022452"/>
    </source>
</evidence>
<evidence type="ECO:0000256" key="1">
    <source>
        <dbReference type="ARBA" id="ARBA00004571"/>
    </source>
</evidence>
<dbReference type="STRING" id="1379270.GEMMAAP_07485"/>
<evidence type="ECO:0000256" key="5">
    <source>
        <dbReference type="ARBA" id="ARBA00022729"/>
    </source>
</evidence>
<keyword evidence="6 11" id="KW-0798">TonB box</keyword>
<dbReference type="GO" id="GO:0009279">
    <property type="term" value="C:cell outer membrane"/>
    <property type="evidence" value="ECO:0007669"/>
    <property type="project" value="UniProtKB-SubCell"/>
</dbReference>
<keyword evidence="7 10" id="KW-0472">Membrane</keyword>
<comment type="subcellular location">
    <subcellularLocation>
        <location evidence="1 10">Cell outer membrane</location>
        <topology evidence="1 10">Multi-pass membrane protein</topology>
    </subcellularLocation>
</comment>
<dbReference type="InterPro" id="IPR039426">
    <property type="entry name" value="TonB-dep_rcpt-like"/>
</dbReference>
<dbReference type="CDD" id="cd01347">
    <property type="entry name" value="ligand_gated_channel"/>
    <property type="match status" value="1"/>
</dbReference>
<gene>
    <name evidence="15" type="ORF">GEMMAAP_07485</name>
</gene>
<dbReference type="Gene3D" id="2.40.170.20">
    <property type="entry name" value="TonB-dependent receptor, beta-barrel domain"/>
    <property type="match status" value="1"/>
</dbReference>
<dbReference type="InterPro" id="IPR012910">
    <property type="entry name" value="Plug_dom"/>
</dbReference>
<dbReference type="EMBL" id="CP011454">
    <property type="protein sequence ID" value="AMW04725.1"/>
    <property type="molecule type" value="Genomic_DNA"/>
</dbReference>
<evidence type="ECO:0000313" key="16">
    <source>
        <dbReference type="Proteomes" id="UP000076404"/>
    </source>
</evidence>
<evidence type="ECO:0008006" key="17">
    <source>
        <dbReference type="Google" id="ProtNLM"/>
    </source>
</evidence>
<dbReference type="InterPro" id="IPR000531">
    <property type="entry name" value="Beta-barrel_TonB"/>
</dbReference>
<feature type="domain" description="TonB-dependent receptor plug" evidence="14">
    <location>
        <begin position="129"/>
        <end position="233"/>
    </location>
</feature>
<sequence>MFPVLFRCAQYALLTCLLLLVPTGVPVLAQAGTGAVQGVVLSRGDGAAVTSAEVRRVGSTMRVRTDDQGRFVITARVGDTLHVRVLGFRERRVPVVNTDAGSILRVMLEPLATVLPVFTTTMGQRVIRASDSPRSVTVLDRKEIDAVAAVSANQLLRQLPGLQELPAPPSKTSISIRGFDDSRVLVLVDGEPVAGSLIESRDIGRLSTIATERIEVTKGPSSVEFGSDALGGVINIVQAAPTKALTVDGLLRQGGLGREEATLGMSQTVGRVGYRLNGGWRQSDRVTGYNAAGSTFNRIFDLRSDVRVALSERWTARLDVQGSQERQRFPLDANFNGFIDNRGAQGFAEVQGPAMGGRLRARAFQQRFVYQYRQSRELLPIRGSADSLEQQERQGRYLLAYSKAAGQHVFDAGVQHSRRTLIAPTKVDGDSAKENITEVFARDSWTVGPVLLTAGARHTSSTLWGSSTNPSVGLAWQTTSALRLRGNVARGFRAPGFKEIRYTFFNPAGGYEIIGNAELRPESSVSGSVGGTWAPSTSASLDVELYRNDVKDLVDWSFRGNNAAGFQQYANVNVAEARTQGLETNARILVLGTELTAGYDFLRARNLLTGLPLTRRASHTARLRVSRSFNLLRGLLGDLSVRYTGGAPLIGIPSGAPITGPFSTEQGVVGQQGALLSMDAQWRLQLTSRAELSLGGNNLLGQRPALWTPAFDRQLFVGLHVRWSGSE</sequence>
<feature type="domain" description="TonB-dependent receptor-like beta-barrel" evidence="13">
    <location>
        <begin position="276"/>
        <end position="699"/>
    </location>
</feature>
<dbReference type="PANTHER" id="PTHR30069:SF29">
    <property type="entry name" value="HEMOGLOBIN AND HEMOGLOBIN-HAPTOGLOBIN-BINDING PROTEIN 1-RELATED"/>
    <property type="match status" value="1"/>
</dbReference>
<dbReference type="Gene3D" id="2.170.130.10">
    <property type="entry name" value="TonB-dependent receptor, plug domain"/>
    <property type="match status" value="1"/>
</dbReference>
<dbReference type="KEGG" id="gph:GEMMAAP_07485"/>
<evidence type="ECO:0000256" key="9">
    <source>
        <dbReference type="ARBA" id="ARBA00023237"/>
    </source>
</evidence>
<feature type="chain" id="PRO_5007506476" description="TonB-dependent receptor" evidence="12">
    <location>
        <begin position="32"/>
        <end position="727"/>
    </location>
</feature>
<dbReference type="eggNOG" id="COG4771">
    <property type="taxonomic scope" value="Bacteria"/>
</dbReference>